<evidence type="ECO:0000313" key="2">
    <source>
        <dbReference type="EMBL" id="GGG01834.1"/>
    </source>
</evidence>
<evidence type="ECO:0000256" key="1">
    <source>
        <dbReference type="SAM" id="Phobius"/>
    </source>
</evidence>
<reference evidence="2" key="2">
    <citation type="submission" date="2020-09" db="EMBL/GenBank/DDBJ databases">
        <authorList>
            <person name="Sun Q."/>
            <person name="Zhou Y."/>
        </authorList>
    </citation>
    <scope>NUCLEOTIDE SEQUENCE</scope>
    <source>
        <strain evidence="2">CGMCC 1.12181</strain>
    </source>
</reference>
<accession>A0A917CWZ7</accession>
<sequence length="176" mass="20171">MSSRIKTLIHAMLLNALWFSVVLGVAYQHKLTALAVFVCMVLVTAYEGWERSDWMALLIGLLVGAVLDGFLRASGWIDYGQWFNNIPWLPPYWIFMLWMGFALSLKIGMRWLFKHYWLGAAFLIIGAPLSYFSADKLGAVVLQKPTAVMLLIAVGWWFYFSVLYGVNKSWRNAYES</sequence>
<keyword evidence="1" id="KW-0812">Transmembrane</keyword>
<keyword evidence="1" id="KW-1133">Transmembrane helix</keyword>
<dbReference type="Pfam" id="PF11086">
    <property type="entry name" value="DUF2878"/>
    <property type="match status" value="1"/>
</dbReference>
<feature type="transmembrane region" description="Helical" evidence="1">
    <location>
        <begin position="56"/>
        <end position="77"/>
    </location>
</feature>
<feature type="transmembrane region" description="Helical" evidence="1">
    <location>
        <begin position="33"/>
        <end position="49"/>
    </location>
</feature>
<feature type="transmembrane region" description="Helical" evidence="1">
    <location>
        <begin position="89"/>
        <end position="109"/>
    </location>
</feature>
<evidence type="ECO:0000313" key="3">
    <source>
        <dbReference type="Proteomes" id="UP000605253"/>
    </source>
</evidence>
<dbReference type="AlphaFoldDB" id="A0A917CWZ7"/>
<keyword evidence="1" id="KW-0472">Membrane</keyword>
<feature type="transmembrane region" description="Helical" evidence="1">
    <location>
        <begin position="146"/>
        <end position="166"/>
    </location>
</feature>
<dbReference type="Proteomes" id="UP000605253">
    <property type="component" value="Unassembled WGS sequence"/>
</dbReference>
<dbReference type="EMBL" id="BMEO01000015">
    <property type="protein sequence ID" value="GGG01834.1"/>
    <property type="molecule type" value="Genomic_DNA"/>
</dbReference>
<keyword evidence="3" id="KW-1185">Reference proteome</keyword>
<comment type="caution">
    <text evidence="2">The sequence shown here is derived from an EMBL/GenBank/DDBJ whole genome shotgun (WGS) entry which is preliminary data.</text>
</comment>
<organism evidence="2 3">
    <name type="scientific">Marinicella pacifica</name>
    <dbReference type="NCBI Taxonomy" id="1171543"/>
    <lineage>
        <taxon>Bacteria</taxon>
        <taxon>Pseudomonadati</taxon>
        <taxon>Pseudomonadota</taxon>
        <taxon>Gammaproteobacteria</taxon>
        <taxon>Lysobacterales</taxon>
        <taxon>Marinicellaceae</taxon>
        <taxon>Marinicella</taxon>
    </lineage>
</organism>
<feature type="transmembrane region" description="Helical" evidence="1">
    <location>
        <begin position="116"/>
        <end position="134"/>
    </location>
</feature>
<gene>
    <name evidence="2" type="ORF">GCM10011365_23770</name>
</gene>
<proteinExistence type="predicted"/>
<feature type="transmembrane region" description="Helical" evidence="1">
    <location>
        <begin position="7"/>
        <end position="27"/>
    </location>
</feature>
<protein>
    <submittedName>
        <fullName evidence="2">Membrane protein</fullName>
    </submittedName>
</protein>
<reference evidence="2" key="1">
    <citation type="journal article" date="2014" name="Int. J. Syst. Evol. Microbiol.">
        <title>Complete genome sequence of Corynebacterium casei LMG S-19264T (=DSM 44701T), isolated from a smear-ripened cheese.</title>
        <authorList>
            <consortium name="US DOE Joint Genome Institute (JGI-PGF)"/>
            <person name="Walter F."/>
            <person name="Albersmeier A."/>
            <person name="Kalinowski J."/>
            <person name="Ruckert C."/>
        </authorList>
    </citation>
    <scope>NUCLEOTIDE SEQUENCE</scope>
    <source>
        <strain evidence="2">CGMCC 1.12181</strain>
    </source>
</reference>
<dbReference type="InterPro" id="IPR021306">
    <property type="entry name" value="DUF2878"/>
</dbReference>
<name>A0A917CWZ7_9GAMM</name>
<dbReference type="RefSeq" id="WP_188365980.1">
    <property type="nucleotide sequence ID" value="NZ_BAABJF010000028.1"/>
</dbReference>